<dbReference type="EMBL" id="FZOB01000008">
    <property type="protein sequence ID" value="SNR82103.1"/>
    <property type="molecule type" value="Genomic_DNA"/>
</dbReference>
<dbReference type="PANTHER" id="PTHR43076:SF7">
    <property type="entry name" value="AMINODEOXYFUTALOSINE SYNTHASE"/>
    <property type="match status" value="1"/>
</dbReference>
<dbReference type="GO" id="GO:0044689">
    <property type="term" value="F:7,8-didemethyl-8-hydroxy-5-deazariboflavin synthase activity"/>
    <property type="evidence" value="ECO:0007669"/>
    <property type="project" value="TreeGrafter"/>
</dbReference>
<dbReference type="CDD" id="cd01335">
    <property type="entry name" value="Radical_SAM"/>
    <property type="match status" value="1"/>
</dbReference>
<dbReference type="GO" id="GO:0102573">
    <property type="term" value="F:aminodeoxyfutalosine synthase activity"/>
    <property type="evidence" value="ECO:0007669"/>
    <property type="project" value="UniProtKB-EC"/>
</dbReference>
<dbReference type="SFLD" id="SFLDS00029">
    <property type="entry name" value="Radical_SAM"/>
    <property type="match status" value="1"/>
</dbReference>
<evidence type="ECO:0000256" key="8">
    <source>
        <dbReference type="PIRSR" id="PIRSR004762-2"/>
    </source>
</evidence>
<keyword evidence="3 6" id="KW-0479">Metal-binding</keyword>
<feature type="binding site" evidence="8">
    <location>
        <position position="258"/>
    </location>
    <ligand>
        <name>S-adenosyl-L-methionine</name>
        <dbReference type="ChEBI" id="CHEBI:59789"/>
    </ligand>
</feature>
<evidence type="ECO:0000313" key="10">
    <source>
        <dbReference type="EMBL" id="SNR82103.1"/>
    </source>
</evidence>
<comment type="similarity">
    <text evidence="6">Belongs to the radical SAM superfamily. MqnE family.</text>
</comment>
<dbReference type="OrthoDB" id="9802027at2"/>
<dbReference type="InterPro" id="IPR007197">
    <property type="entry name" value="rSAM"/>
</dbReference>
<dbReference type="PANTHER" id="PTHR43076">
    <property type="entry name" value="FO SYNTHASE (COFH)"/>
    <property type="match status" value="1"/>
</dbReference>
<dbReference type="SFLD" id="SFLDF00342">
    <property type="entry name" value="cyclic_dehypoxanthine_futalosi"/>
    <property type="match status" value="1"/>
</dbReference>
<dbReference type="Pfam" id="PF04055">
    <property type="entry name" value="Radical_SAM"/>
    <property type="match status" value="1"/>
</dbReference>
<evidence type="ECO:0000259" key="9">
    <source>
        <dbReference type="PROSITE" id="PS51918"/>
    </source>
</evidence>
<evidence type="ECO:0000256" key="2">
    <source>
        <dbReference type="ARBA" id="ARBA00022691"/>
    </source>
</evidence>
<proteinExistence type="inferred from homology"/>
<dbReference type="Pfam" id="PF19288">
    <property type="entry name" value="CofH_C"/>
    <property type="match status" value="1"/>
</dbReference>
<dbReference type="Gene3D" id="3.20.20.70">
    <property type="entry name" value="Aldolase class I"/>
    <property type="match status" value="1"/>
</dbReference>
<feature type="binding site" evidence="6 7">
    <location>
        <position position="80"/>
    </location>
    <ligand>
        <name>[4Fe-4S] cluster</name>
        <dbReference type="ChEBI" id="CHEBI:49883"/>
        <note>4Fe-4S-S-AdoMet</note>
    </ligand>
</feature>
<feature type="binding site" evidence="8">
    <location>
        <position position="82"/>
    </location>
    <ligand>
        <name>S-adenosyl-L-methionine</name>
        <dbReference type="ChEBI" id="CHEBI:59789"/>
    </ligand>
</feature>
<dbReference type="InterPro" id="IPR034405">
    <property type="entry name" value="F420"/>
</dbReference>
<dbReference type="RefSeq" id="WP_089323268.1">
    <property type="nucleotide sequence ID" value="NZ_FZOB01000008.1"/>
</dbReference>
<sequence>MSLREDIERFAEDRDLLKIYEKIESGERLDFEDGLKLFETTDILTLGRLASYVNEKKNGKLVYFVVNRHINPTNICIGNCKFCAFRKDKGDEGAYELTIEEILKKAGEYVDKGITEIHLVGGLHPDWSYDYYLEMIRELHRAYPDINIQAFTAEEIDYLSRIGKKDVEEVLFDLVRAGLGSIPAGGAEIFNSKIRNSLCPEKLTAQRYLDIHKTAHRFGLRSNASILYGHVESYRDRVEHLLMLREAQDETGGFQAFLSFAYHPENTALGGKKTTGFDDLKMLSVSRLLLDNFPHIRAFWIMLGEKLAQTSLFFGVDDLDGTVVEEEITRCAGADTGSYMPKSRLIKLIKEAGKIPVERDSVYNVVNVYYGEE</sequence>
<dbReference type="SFLD" id="SFLDF00343">
    <property type="entry name" value="aminofutalosine_synthase_(mqnE"/>
    <property type="match status" value="1"/>
</dbReference>
<dbReference type="EC" id="2.5.1.120" evidence="6"/>
<comment type="cofactor">
    <cofactor evidence="6 7">
        <name>[4Fe-4S] cluster</name>
        <dbReference type="ChEBI" id="CHEBI:49883"/>
    </cofactor>
    <text evidence="6 7">Binds 1 [4Fe-4S] cluster. The cluster is coordinated with 3 cysteines and an exchangeable S-adenosyl-L-methionine.</text>
</comment>
<evidence type="ECO:0000256" key="6">
    <source>
        <dbReference type="HAMAP-Rule" id="MF_00993"/>
    </source>
</evidence>
<evidence type="ECO:0000313" key="11">
    <source>
        <dbReference type="Proteomes" id="UP000198405"/>
    </source>
</evidence>
<feature type="binding site" evidence="6 7">
    <location>
        <position position="83"/>
    </location>
    <ligand>
        <name>[4Fe-4S] cluster</name>
        <dbReference type="ChEBI" id="CHEBI:49883"/>
        <note>4Fe-4S-S-AdoMet</note>
    </ligand>
</feature>
<dbReference type="GO" id="GO:0009234">
    <property type="term" value="P:menaquinone biosynthetic process"/>
    <property type="evidence" value="ECO:0007669"/>
    <property type="project" value="UniProtKB-UniRule"/>
</dbReference>
<accession>A0A238ZHD2</accession>
<keyword evidence="6" id="KW-0808">Transferase</keyword>
<comment type="function">
    <text evidence="6">Radical SAM enzyme that catalyzes the addition of the adenosyl radical to the double bond of 3-[(1-carboxyvinyl)oxy]benzoate, leading to aminodeoxyfutalosine (AFL), a key intermediate in the formation of menaquinone (MK, vitamin K2) from chorismate.</text>
</comment>
<name>A0A238ZHD2_9BACT</name>
<dbReference type="AlphaFoldDB" id="A0A238ZHD2"/>
<dbReference type="NCBIfam" id="TIGR03700">
    <property type="entry name" value="mena_SCO4494"/>
    <property type="match status" value="1"/>
</dbReference>
<comment type="pathway">
    <text evidence="6">Quinol/quinone metabolism; menaquinone biosynthesis.</text>
</comment>
<keyword evidence="1 6" id="KW-0004">4Fe-4S</keyword>
<dbReference type="InterPro" id="IPR006638">
    <property type="entry name" value="Elp3/MiaA/NifB-like_rSAM"/>
</dbReference>
<keyword evidence="4 6" id="KW-0408">Iron</keyword>
<dbReference type="Proteomes" id="UP000198405">
    <property type="component" value="Unassembled WGS sequence"/>
</dbReference>
<dbReference type="InterPro" id="IPR013785">
    <property type="entry name" value="Aldolase_TIM"/>
</dbReference>
<keyword evidence="2 6" id="KW-0949">S-adenosyl-L-methionine</keyword>
<dbReference type="SUPFAM" id="SSF102114">
    <property type="entry name" value="Radical SAM enzymes"/>
    <property type="match status" value="1"/>
</dbReference>
<dbReference type="SMART" id="SM00729">
    <property type="entry name" value="Elp3"/>
    <property type="match status" value="1"/>
</dbReference>
<keyword evidence="6" id="KW-0474">Menaquinone biosynthesis</keyword>
<feature type="domain" description="Radical SAM core" evidence="9">
    <location>
        <begin position="62"/>
        <end position="294"/>
    </location>
</feature>
<dbReference type="InterPro" id="IPR045567">
    <property type="entry name" value="CofH/MnqC-like_C"/>
</dbReference>
<dbReference type="InterPro" id="IPR022432">
    <property type="entry name" value="MqnE"/>
</dbReference>
<feature type="binding site" evidence="8">
    <location>
        <position position="188"/>
    </location>
    <ligand>
        <name>S-adenosyl-L-methionine</name>
        <dbReference type="ChEBI" id="CHEBI:59789"/>
    </ligand>
</feature>
<evidence type="ECO:0000256" key="5">
    <source>
        <dbReference type="ARBA" id="ARBA00023014"/>
    </source>
</evidence>
<dbReference type="GO" id="GO:0051539">
    <property type="term" value="F:4 iron, 4 sulfur cluster binding"/>
    <property type="evidence" value="ECO:0007669"/>
    <property type="project" value="UniProtKB-KW"/>
</dbReference>
<evidence type="ECO:0000256" key="7">
    <source>
        <dbReference type="PIRSR" id="PIRSR004762-1"/>
    </source>
</evidence>
<gene>
    <name evidence="6" type="primary">mqnE</name>
    <name evidence="10" type="ORF">SAMN06265340_10849</name>
</gene>
<dbReference type="SFLD" id="SFLDG01064">
    <property type="entry name" value="F420__menaquinone_cofactor_bio"/>
    <property type="match status" value="1"/>
</dbReference>
<keyword evidence="5 6" id="KW-0411">Iron-sulfur</keyword>
<dbReference type="GO" id="GO:0005506">
    <property type="term" value="F:iron ion binding"/>
    <property type="evidence" value="ECO:0007669"/>
    <property type="project" value="UniProtKB-UniRule"/>
</dbReference>
<dbReference type="HAMAP" id="MF_00993">
    <property type="entry name" value="MqnE"/>
    <property type="match status" value="1"/>
</dbReference>
<reference evidence="11" key="1">
    <citation type="submission" date="2017-06" db="EMBL/GenBank/DDBJ databases">
        <authorList>
            <person name="Varghese N."/>
            <person name="Submissions S."/>
        </authorList>
    </citation>
    <scope>NUCLEOTIDE SEQUENCE [LARGE SCALE GENOMIC DNA]</scope>
    <source>
        <strain evidence="11">DSM 15668</strain>
    </source>
</reference>
<dbReference type="UniPathway" id="UPA00079"/>
<dbReference type="PROSITE" id="PS51918">
    <property type="entry name" value="RADICAL_SAM"/>
    <property type="match status" value="1"/>
</dbReference>
<dbReference type="NCBIfam" id="TIGR00423">
    <property type="entry name" value="CofH family radical SAM protein"/>
    <property type="match status" value="1"/>
</dbReference>
<evidence type="ECO:0000256" key="1">
    <source>
        <dbReference type="ARBA" id="ARBA00022485"/>
    </source>
</evidence>
<dbReference type="SFLD" id="SFLDG01389">
    <property type="entry name" value="menaquinone_synthsis_involved"/>
    <property type="match status" value="1"/>
</dbReference>
<protein>
    <recommendedName>
        <fullName evidence="6">Aminodeoxyfutalosine synthase</fullName>
        <shortName evidence="6">AFL synthase</shortName>
        <shortName evidence="6">Aminofutalosine synthase</shortName>
        <ecNumber evidence="6">2.5.1.120</ecNumber>
    </recommendedName>
    <alternativeName>
        <fullName evidence="6">Menaquinone biosynthetic enzyme MqnE</fullName>
    </alternativeName>
</protein>
<dbReference type="PIRSF" id="PIRSF004762">
    <property type="entry name" value="CHP00423"/>
    <property type="match status" value="1"/>
</dbReference>
<organism evidence="10 11">
    <name type="scientific">Desulfurobacterium atlanticum</name>
    <dbReference type="NCBI Taxonomy" id="240169"/>
    <lineage>
        <taxon>Bacteria</taxon>
        <taxon>Pseudomonadati</taxon>
        <taxon>Aquificota</taxon>
        <taxon>Aquificia</taxon>
        <taxon>Desulfurobacteriales</taxon>
        <taxon>Desulfurobacteriaceae</taxon>
        <taxon>Desulfurobacterium</taxon>
    </lineage>
</organism>
<feature type="binding site" evidence="6 7">
    <location>
        <position position="76"/>
    </location>
    <ligand>
        <name>[4Fe-4S] cluster</name>
        <dbReference type="ChEBI" id="CHEBI:49883"/>
        <note>4Fe-4S-S-AdoMet</note>
    </ligand>
</feature>
<dbReference type="InterPro" id="IPR020050">
    <property type="entry name" value="FO_synthase_su2"/>
</dbReference>
<comment type="catalytic activity">
    <reaction evidence="6">
        <text>3-[(1-carboxyvinyl)-oxy]benzoate + S-adenosyl-L-methionine + H2O = 6-amino-6-deoxyfutalosine + hydrogencarbonate + L-methionine + H(+)</text>
        <dbReference type="Rhea" id="RHEA:33075"/>
        <dbReference type="ChEBI" id="CHEBI:15377"/>
        <dbReference type="ChEBI" id="CHEBI:15378"/>
        <dbReference type="ChEBI" id="CHEBI:17544"/>
        <dbReference type="ChEBI" id="CHEBI:57844"/>
        <dbReference type="ChEBI" id="CHEBI:59789"/>
        <dbReference type="ChEBI" id="CHEBI:64286"/>
        <dbReference type="ChEBI" id="CHEBI:76981"/>
        <dbReference type="EC" id="2.5.1.120"/>
    </reaction>
</comment>
<evidence type="ECO:0000256" key="4">
    <source>
        <dbReference type="ARBA" id="ARBA00023004"/>
    </source>
</evidence>
<dbReference type="InterPro" id="IPR058240">
    <property type="entry name" value="rSAM_sf"/>
</dbReference>
<evidence type="ECO:0000256" key="3">
    <source>
        <dbReference type="ARBA" id="ARBA00022723"/>
    </source>
</evidence>
<keyword evidence="11" id="KW-1185">Reference proteome</keyword>